<feature type="domain" description="CCHC-type" evidence="2">
    <location>
        <begin position="79"/>
        <end position="93"/>
    </location>
</feature>
<gene>
    <name evidence="3" type="ORF">LPLAT_LOCUS11214</name>
</gene>
<dbReference type="InterPro" id="IPR051714">
    <property type="entry name" value="Znf_CCHC_NABP"/>
</dbReference>
<keyword evidence="1" id="KW-0479">Metal-binding</keyword>
<dbReference type="SMART" id="SM00343">
    <property type="entry name" value="ZnF_C2HC"/>
    <property type="match status" value="2"/>
</dbReference>
<dbReference type="SUPFAM" id="SSF57756">
    <property type="entry name" value="Retrovirus zinc finger-like domains"/>
    <property type="match status" value="1"/>
</dbReference>
<evidence type="ECO:0000313" key="3">
    <source>
        <dbReference type="EMBL" id="CAL1685798.1"/>
    </source>
</evidence>
<dbReference type="GO" id="GO:0003676">
    <property type="term" value="F:nucleic acid binding"/>
    <property type="evidence" value="ECO:0007669"/>
    <property type="project" value="InterPro"/>
</dbReference>
<accession>A0AAV2P2C4</accession>
<dbReference type="PROSITE" id="PS50158">
    <property type="entry name" value="ZF_CCHC"/>
    <property type="match status" value="2"/>
</dbReference>
<keyword evidence="1" id="KW-0863">Zinc-finger</keyword>
<dbReference type="InterPro" id="IPR001878">
    <property type="entry name" value="Znf_CCHC"/>
</dbReference>
<evidence type="ECO:0000313" key="4">
    <source>
        <dbReference type="Proteomes" id="UP001497644"/>
    </source>
</evidence>
<protein>
    <recommendedName>
        <fullName evidence="2">CCHC-type domain-containing protein</fullName>
    </recommendedName>
</protein>
<dbReference type="Pfam" id="PF00098">
    <property type="entry name" value="zf-CCHC"/>
    <property type="match status" value="2"/>
</dbReference>
<dbReference type="InterPro" id="IPR036875">
    <property type="entry name" value="Znf_CCHC_sf"/>
</dbReference>
<keyword evidence="4" id="KW-1185">Reference proteome</keyword>
<feature type="domain" description="CCHC-type" evidence="2">
    <location>
        <begin position="99"/>
        <end position="114"/>
    </location>
</feature>
<sequence length="170" mass="18784">MQLLSLSEREKIELLADGVKDFHLRRLVLNDWIDNVPDFIDHVRRITEDNVITRRGELPKHAIKKPNGTSNSADAEKTCFTCKKPGHLSKDCRIAKATCFKCGQTDHLSTTCPRKETKQVAILNPEEQAASSSTTEPLAALHHAEDVLQIGSNSEAKSTVAWGLLLTLGS</sequence>
<dbReference type="Gene3D" id="4.10.60.10">
    <property type="entry name" value="Zinc finger, CCHC-type"/>
    <property type="match status" value="2"/>
</dbReference>
<evidence type="ECO:0000259" key="2">
    <source>
        <dbReference type="PROSITE" id="PS50158"/>
    </source>
</evidence>
<reference evidence="3" key="1">
    <citation type="submission" date="2024-04" db="EMBL/GenBank/DDBJ databases">
        <authorList>
            <consortium name="Molecular Ecology Group"/>
        </authorList>
    </citation>
    <scope>NUCLEOTIDE SEQUENCE</scope>
</reference>
<name>A0AAV2P2C4_9HYME</name>
<evidence type="ECO:0000256" key="1">
    <source>
        <dbReference type="PROSITE-ProRule" id="PRU00047"/>
    </source>
</evidence>
<proteinExistence type="predicted"/>
<keyword evidence="1" id="KW-0862">Zinc</keyword>
<dbReference type="Proteomes" id="UP001497644">
    <property type="component" value="Chromosome 6"/>
</dbReference>
<dbReference type="AlphaFoldDB" id="A0AAV2P2C4"/>
<organism evidence="3 4">
    <name type="scientific">Lasius platythorax</name>
    <dbReference type="NCBI Taxonomy" id="488582"/>
    <lineage>
        <taxon>Eukaryota</taxon>
        <taxon>Metazoa</taxon>
        <taxon>Ecdysozoa</taxon>
        <taxon>Arthropoda</taxon>
        <taxon>Hexapoda</taxon>
        <taxon>Insecta</taxon>
        <taxon>Pterygota</taxon>
        <taxon>Neoptera</taxon>
        <taxon>Endopterygota</taxon>
        <taxon>Hymenoptera</taxon>
        <taxon>Apocrita</taxon>
        <taxon>Aculeata</taxon>
        <taxon>Formicoidea</taxon>
        <taxon>Formicidae</taxon>
        <taxon>Formicinae</taxon>
        <taxon>Lasius</taxon>
        <taxon>Lasius</taxon>
    </lineage>
</organism>
<dbReference type="EMBL" id="OZ034829">
    <property type="protein sequence ID" value="CAL1685798.1"/>
    <property type="molecule type" value="Genomic_DNA"/>
</dbReference>
<dbReference type="GO" id="GO:0008270">
    <property type="term" value="F:zinc ion binding"/>
    <property type="evidence" value="ECO:0007669"/>
    <property type="project" value="UniProtKB-KW"/>
</dbReference>
<dbReference type="PANTHER" id="PTHR23002">
    <property type="entry name" value="ZINC FINGER CCHC DOMAIN CONTAINING PROTEIN"/>
    <property type="match status" value="1"/>
</dbReference>